<protein>
    <submittedName>
        <fullName evidence="1">Uncharacterized protein</fullName>
    </submittedName>
</protein>
<comment type="caution">
    <text evidence="1">The sequence shown here is derived from an EMBL/GenBank/DDBJ whole genome shotgun (WGS) entry which is preliminary data.</text>
</comment>
<accession>A0ABC8M6R1</accession>
<name>A0ABC8M6R1_ERUVS</name>
<dbReference type="AlphaFoldDB" id="A0ABC8M6R1"/>
<proteinExistence type="predicted"/>
<sequence length="139" mass="15786">MLNLVSTEVNELSEVPLLSFSAVVISSSVSEQRTQQWLVADLAQASPTCRHKKKQLQRLWFLLAKLLNGRYVLLITIRPHNVASFTSCGSSTLFGTRAVVMSRVFIGIIQELEPEMRELEPEMRSKIQENGFVLMEMVY</sequence>
<evidence type="ECO:0000313" key="1">
    <source>
        <dbReference type="EMBL" id="CAH8391402.1"/>
    </source>
</evidence>
<evidence type="ECO:0000313" key="2">
    <source>
        <dbReference type="Proteomes" id="UP001642260"/>
    </source>
</evidence>
<dbReference type="Proteomes" id="UP001642260">
    <property type="component" value="Unassembled WGS sequence"/>
</dbReference>
<dbReference type="EMBL" id="CAKOAT010941821">
    <property type="protein sequence ID" value="CAH8391402.1"/>
    <property type="molecule type" value="Genomic_DNA"/>
</dbReference>
<organism evidence="1 2">
    <name type="scientific">Eruca vesicaria subsp. sativa</name>
    <name type="common">Garden rocket</name>
    <name type="synonym">Eruca sativa</name>
    <dbReference type="NCBI Taxonomy" id="29727"/>
    <lineage>
        <taxon>Eukaryota</taxon>
        <taxon>Viridiplantae</taxon>
        <taxon>Streptophyta</taxon>
        <taxon>Embryophyta</taxon>
        <taxon>Tracheophyta</taxon>
        <taxon>Spermatophyta</taxon>
        <taxon>Magnoliopsida</taxon>
        <taxon>eudicotyledons</taxon>
        <taxon>Gunneridae</taxon>
        <taxon>Pentapetalae</taxon>
        <taxon>rosids</taxon>
        <taxon>malvids</taxon>
        <taxon>Brassicales</taxon>
        <taxon>Brassicaceae</taxon>
        <taxon>Brassiceae</taxon>
        <taxon>Eruca</taxon>
    </lineage>
</organism>
<reference evidence="1 2" key="1">
    <citation type="submission" date="2022-03" db="EMBL/GenBank/DDBJ databases">
        <authorList>
            <person name="Macdonald S."/>
            <person name="Ahmed S."/>
            <person name="Newling K."/>
        </authorList>
    </citation>
    <scope>NUCLEOTIDE SEQUENCE [LARGE SCALE GENOMIC DNA]</scope>
</reference>
<keyword evidence="2" id="KW-1185">Reference proteome</keyword>
<gene>
    <name evidence="1" type="ORF">ERUC_LOCUS43885</name>
</gene>